<keyword evidence="1" id="KW-1133">Transmembrane helix</keyword>
<protein>
    <submittedName>
        <fullName evidence="2">Uncharacterized protein</fullName>
    </submittedName>
</protein>
<organism evidence="2 3">
    <name type="scientific">Shouchella lonarensis</name>
    <dbReference type="NCBI Taxonomy" id="1464122"/>
    <lineage>
        <taxon>Bacteria</taxon>
        <taxon>Bacillati</taxon>
        <taxon>Bacillota</taxon>
        <taxon>Bacilli</taxon>
        <taxon>Bacillales</taxon>
        <taxon>Bacillaceae</taxon>
        <taxon>Shouchella</taxon>
    </lineage>
</organism>
<evidence type="ECO:0000313" key="2">
    <source>
        <dbReference type="EMBL" id="SDB99854.1"/>
    </source>
</evidence>
<dbReference type="STRING" id="1464122.SAMN05421737_104255"/>
<keyword evidence="1" id="KW-0812">Transmembrane</keyword>
<dbReference type="AlphaFoldDB" id="A0A1G6I067"/>
<reference evidence="3" key="1">
    <citation type="submission" date="2016-09" db="EMBL/GenBank/DDBJ databases">
        <authorList>
            <person name="Varghese N."/>
            <person name="Submissions S."/>
        </authorList>
    </citation>
    <scope>NUCLEOTIDE SEQUENCE [LARGE SCALE GENOMIC DNA]</scope>
    <source>
        <strain evidence="3">25nlg</strain>
    </source>
</reference>
<keyword evidence="1" id="KW-0472">Membrane</keyword>
<evidence type="ECO:0000256" key="1">
    <source>
        <dbReference type="SAM" id="Phobius"/>
    </source>
</evidence>
<dbReference type="EMBL" id="FMYM01000004">
    <property type="protein sequence ID" value="SDB99854.1"/>
    <property type="molecule type" value="Genomic_DNA"/>
</dbReference>
<evidence type="ECO:0000313" key="3">
    <source>
        <dbReference type="Proteomes" id="UP000242662"/>
    </source>
</evidence>
<gene>
    <name evidence="2" type="ORF">SAMN05421737_104255</name>
</gene>
<feature type="transmembrane region" description="Helical" evidence="1">
    <location>
        <begin position="34"/>
        <end position="52"/>
    </location>
</feature>
<accession>A0A1G6I067</accession>
<keyword evidence="3" id="KW-1185">Reference proteome</keyword>
<sequence length="53" mass="5710">MIFLAAFVVIFIIVFVLKGIFDTILGVDHKSVKHWFVSSAIISGVIAAFAAVS</sequence>
<dbReference type="Proteomes" id="UP000242662">
    <property type="component" value="Unassembled WGS sequence"/>
</dbReference>
<proteinExistence type="predicted"/>
<name>A0A1G6I067_9BACI</name>